<reference evidence="1" key="1">
    <citation type="journal article" date="2021" name="New Phytol.">
        <title>Evolutionary innovations through gain and loss of genes in the ectomycorrhizal Boletales.</title>
        <authorList>
            <person name="Wu G."/>
            <person name="Miyauchi S."/>
            <person name="Morin E."/>
            <person name="Kuo A."/>
            <person name="Drula E."/>
            <person name="Varga T."/>
            <person name="Kohler A."/>
            <person name="Feng B."/>
            <person name="Cao Y."/>
            <person name="Lipzen A."/>
            <person name="Daum C."/>
            <person name="Hundley H."/>
            <person name="Pangilinan J."/>
            <person name="Johnson J."/>
            <person name="Barry K."/>
            <person name="LaButti K."/>
            <person name="Ng V."/>
            <person name="Ahrendt S."/>
            <person name="Min B."/>
            <person name="Choi I.G."/>
            <person name="Park H."/>
            <person name="Plett J.M."/>
            <person name="Magnuson J."/>
            <person name="Spatafora J.W."/>
            <person name="Nagy L.G."/>
            <person name="Henrissat B."/>
            <person name="Grigoriev I.V."/>
            <person name="Yang Z.L."/>
            <person name="Xu J."/>
            <person name="Martin F.M."/>
        </authorList>
    </citation>
    <scope>NUCLEOTIDE SEQUENCE</scope>
    <source>
        <strain evidence="1">KUC20120723A-06</strain>
    </source>
</reference>
<dbReference type="Proteomes" id="UP000790709">
    <property type="component" value="Unassembled WGS sequence"/>
</dbReference>
<evidence type="ECO:0000313" key="1">
    <source>
        <dbReference type="EMBL" id="KAH7917135.1"/>
    </source>
</evidence>
<keyword evidence="2" id="KW-1185">Reference proteome</keyword>
<evidence type="ECO:0000313" key="2">
    <source>
        <dbReference type="Proteomes" id="UP000790709"/>
    </source>
</evidence>
<gene>
    <name evidence="1" type="ORF">BV22DRAFT_1135662</name>
</gene>
<accession>A0ACB8AV92</accession>
<organism evidence="1 2">
    <name type="scientific">Leucogyrophana mollusca</name>
    <dbReference type="NCBI Taxonomy" id="85980"/>
    <lineage>
        <taxon>Eukaryota</taxon>
        <taxon>Fungi</taxon>
        <taxon>Dikarya</taxon>
        <taxon>Basidiomycota</taxon>
        <taxon>Agaricomycotina</taxon>
        <taxon>Agaricomycetes</taxon>
        <taxon>Agaricomycetidae</taxon>
        <taxon>Boletales</taxon>
        <taxon>Boletales incertae sedis</taxon>
        <taxon>Leucogyrophana</taxon>
    </lineage>
</organism>
<name>A0ACB8AV92_9AGAM</name>
<sequence>MATSTVSLRVEFPSYSHSFSIDVPPTSTVHDIKTAISHTCTGRPRADGQRIIWRGRYLADEERMGDIWKARLSAYEGRRPMLNPPQPSAGSAHRRPRIANTPKSPLHRQNALLALTHDAPLAPSPPSDLDTARLAAQKAVEQQGYAWPDVLDDDFPVYRPEAGQSLAYERIAMGPKTYLSLRNPGATPTALQIHALKAPTYTFSLLPLPLPSAATSAATPNIAQQVPAHLHVNEVLQQLGLPVLRAVPNVHEVPLRALLAPLMMVVVRALLLLYFFSSTRKPLLGLCLIVYIMHEMWTHVRIVVWRPIDREGAGPQQRRPNPVVPPAFVQAAARERAQAQAQGQGQAQAGAAAAPPNATAEPLRPQNQVQGPPALAQPDSLLDTLALADIRSGDKVLWPAQGARAPEAPGVMHRVWAFVSLLVVSLHPAVWNRRRSALRQREGRLRTEMNAMEWEEERVGGGEVFKAGPLRYAFGDVLRNLFGTICALDSFDKWT</sequence>
<dbReference type="EMBL" id="MU267244">
    <property type="protein sequence ID" value="KAH7917135.1"/>
    <property type="molecule type" value="Genomic_DNA"/>
</dbReference>
<comment type="caution">
    <text evidence="1">The sequence shown here is derived from an EMBL/GenBank/DDBJ whole genome shotgun (WGS) entry which is preliminary data.</text>
</comment>
<protein>
    <submittedName>
        <fullName evidence="1">Uncharacterized protein</fullName>
    </submittedName>
</protein>
<proteinExistence type="predicted"/>